<keyword evidence="1" id="KW-0812">Transmembrane</keyword>
<feature type="transmembrane region" description="Helical" evidence="1">
    <location>
        <begin position="299"/>
        <end position="321"/>
    </location>
</feature>
<keyword evidence="3" id="KW-0012">Acyltransferase</keyword>
<feature type="transmembrane region" description="Helical" evidence="1">
    <location>
        <begin position="27"/>
        <end position="50"/>
    </location>
</feature>
<dbReference type="PANTHER" id="PTHR23028">
    <property type="entry name" value="ACETYLTRANSFERASE"/>
    <property type="match status" value="1"/>
</dbReference>
<proteinExistence type="predicted"/>
<name>A0A4Q2U3K2_9HYPH</name>
<dbReference type="PANTHER" id="PTHR23028:SF131">
    <property type="entry name" value="BLR2367 PROTEIN"/>
    <property type="match status" value="1"/>
</dbReference>
<keyword evidence="1" id="KW-0472">Membrane</keyword>
<dbReference type="Proteomes" id="UP000290759">
    <property type="component" value="Unassembled WGS sequence"/>
</dbReference>
<feature type="transmembrane region" description="Helical" evidence="1">
    <location>
        <begin position="366"/>
        <end position="388"/>
    </location>
</feature>
<dbReference type="EMBL" id="QYBB01000017">
    <property type="protein sequence ID" value="RYC31099.1"/>
    <property type="molecule type" value="Genomic_DNA"/>
</dbReference>
<dbReference type="OrthoDB" id="505919at2"/>
<feature type="transmembrane region" description="Helical" evidence="1">
    <location>
        <begin position="333"/>
        <end position="354"/>
    </location>
</feature>
<organism evidence="3 4">
    <name type="scientific">Lichenibacterium minor</name>
    <dbReference type="NCBI Taxonomy" id="2316528"/>
    <lineage>
        <taxon>Bacteria</taxon>
        <taxon>Pseudomonadati</taxon>
        <taxon>Pseudomonadota</taxon>
        <taxon>Alphaproteobacteria</taxon>
        <taxon>Hyphomicrobiales</taxon>
        <taxon>Lichenihabitantaceae</taxon>
        <taxon>Lichenibacterium</taxon>
    </lineage>
</organism>
<protein>
    <submittedName>
        <fullName evidence="3">Acyltransferase</fullName>
    </submittedName>
</protein>
<feature type="transmembrane region" description="Helical" evidence="1">
    <location>
        <begin position="181"/>
        <end position="205"/>
    </location>
</feature>
<evidence type="ECO:0000313" key="4">
    <source>
        <dbReference type="Proteomes" id="UP000290759"/>
    </source>
</evidence>
<reference evidence="3 4" key="1">
    <citation type="submission" date="2018-12" db="EMBL/GenBank/DDBJ databases">
        <authorList>
            <person name="Grouzdev D.S."/>
            <person name="Krutkina M.S."/>
        </authorList>
    </citation>
    <scope>NUCLEOTIDE SEQUENCE [LARGE SCALE GENOMIC DNA]</scope>
    <source>
        <strain evidence="3 4">RmlP026</strain>
    </source>
</reference>
<feature type="transmembrane region" description="Helical" evidence="1">
    <location>
        <begin position="272"/>
        <end position="293"/>
    </location>
</feature>
<feature type="transmembrane region" description="Helical" evidence="1">
    <location>
        <begin position="62"/>
        <end position="81"/>
    </location>
</feature>
<feature type="transmembrane region" description="Helical" evidence="1">
    <location>
        <begin position="135"/>
        <end position="161"/>
    </location>
</feature>
<feature type="transmembrane region" description="Helical" evidence="1">
    <location>
        <begin position="93"/>
        <end position="115"/>
    </location>
</feature>
<dbReference type="AlphaFoldDB" id="A0A4Q2U3K2"/>
<dbReference type="GO" id="GO:0016020">
    <property type="term" value="C:membrane"/>
    <property type="evidence" value="ECO:0007669"/>
    <property type="project" value="TreeGrafter"/>
</dbReference>
<sequence length="411" mass="44366">MGLPWPACASSIWDGPDMPMIDSPSPWLAVITVLACLAFVQLSRLPALAATGSGRLASIDGLRGLLAIAVFFHHFSITHHYKLTGQWVGPRSPIYNIFGTAGVTTFFMITGFLFFGKIKAVRGALDLDRFFIGRVFRIVPVYAVSVALVYLSTLVVTGAHLDPPLAASLDSWIFFTAAPINGYPFSPLINAGVVWTLAYEWVFYFSIPAIAFLWLKLNLRPWVLALGAMLALYFERNGQVVPYFGLSAGLFAPFLLGGLASEVVRLAMVRRLARSAWGAGLSLAAAATLFAAFETAYSVSANVVLFAFFVPVAAGNSIFGLLRLRAVVFLGEVSYDVYMLHGIVLFVLFTLLMPDAMQGAHSQGRLLSLMLIAAAGVVALSVVIHLAVERPLLRLGRRIVPIDGVQTLAAP</sequence>
<evidence type="ECO:0000256" key="1">
    <source>
        <dbReference type="SAM" id="Phobius"/>
    </source>
</evidence>
<dbReference type="GO" id="GO:0016747">
    <property type="term" value="F:acyltransferase activity, transferring groups other than amino-acyl groups"/>
    <property type="evidence" value="ECO:0007669"/>
    <property type="project" value="InterPro"/>
</dbReference>
<accession>A0A4Q2U3K2</accession>
<dbReference type="InterPro" id="IPR002656">
    <property type="entry name" value="Acyl_transf_3_dom"/>
</dbReference>
<evidence type="ECO:0000259" key="2">
    <source>
        <dbReference type="Pfam" id="PF01757"/>
    </source>
</evidence>
<comment type="caution">
    <text evidence="3">The sequence shown here is derived from an EMBL/GenBank/DDBJ whole genome shotgun (WGS) entry which is preliminary data.</text>
</comment>
<dbReference type="InterPro" id="IPR050879">
    <property type="entry name" value="Acyltransferase_3"/>
</dbReference>
<gene>
    <name evidence="3" type="ORF">D3273_15420</name>
</gene>
<feature type="domain" description="Acyltransferase 3" evidence="2">
    <location>
        <begin position="57"/>
        <end position="384"/>
    </location>
</feature>
<dbReference type="GO" id="GO:0000271">
    <property type="term" value="P:polysaccharide biosynthetic process"/>
    <property type="evidence" value="ECO:0007669"/>
    <property type="project" value="TreeGrafter"/>
</dbReference>
<dbReference type="Pfam" id="PF01757">
    <property type="entry name" value="Acyl_transf_3"/>
    <property type="match status" value="1"/>
</dbReference>
<feature type="transmembrane region" description="Helical" evidence="1">
    <location>
        <begin position="240"/>
        <end position="260"/>
    </location>
</feature>
<keyword evidence="4" id="KW-1185">Reference proteome</keyword>
<reference evidence="3 4" key="2">
    <citation type="submission" date="2019-02" db="EMBL/GenBank/DDBJ databases">
        <title>'Lichenibacterium ramalinii' gen. nov. sp. nov., 'Lichenibacterium minor' gen. nov. sp. nov.</title>
        <authorList>
            <person name="Pankratov T."/>
        </authorList>
    </citation>
    <scope>NUCLEOTIDE SEQUENCE [LARGE SCALE GENOMIC DNA]</scope>
    <source>
        <strain evidence="3 4">RmlP026</strain>
    </source>
</reference>
<keyword evidence="3" id="KW-0808">Transferase</keyword>
<evidence type="ECO:0000313" key="3">
    <source>
        <dbReference type="EMBL" id="RYC31099.1"/>
    </source>
</evidence>
<keyword evidence="1" id="KW-1133">Transmembrane helix</keyword>